<dbReference type="PANTHER" id="PTHR43214">
    <property type="entry name" value="TWO-COMPONENT RESPONSE REGULATOR"/>
    <property type="match status" value="1"/>
</dbReference>
<evidence type="ECO:0000256" key="3">
    <source>
        <dbReference type="PROSITE-ProRule" id="PRU00169"/>
    </source>
</evidence>
<dbReference type="GO" id="GO:0006355">
    <property type="term" value="P:regulation of DNA-templated transcription"/>
    <property type="evidence" value="ECO:0007669"/>
    <property type="project" value="InterPro"/>
</dbReference>
<dbReference type="GO" id="GO:0000160">
    <property type="term" value="P:phosphorelay signal transduction system"/>
    <property type="evidence" value="ECO:0007669"/>
    <property type="project" value="InterPro"/>
</dbReference>
<sequence>MTTDTVIHIAFAEDHAMFRQAVISFLNTIGGVAVDIEVANGKQLLDKLEEASVLPDICVLDMSMPVMDGFTTLVHIRQRWPDMKILVLSGFKHEVYIVRMMMAGINGYVHKSCGIEEVKVALVAIHSEGYYYSDQANSTLFHLVKTNVIKLQQFNDEEIEFLKYCCTDLTFHQIAVKMNVTDRNVEGKRDKLCERLGVNNRVSLAMFAVHMGLVHIEPNFSGKDILQNKLIKR</sequence>
<feature type="domain" description="Response regulatory" evidence="4">
    <location>
        <begin position="8"/>
        <end position="126"/>
    </location>
</feature>
<dbReference type="InterPro" id="IPR058245">
    <property type="entry name" value="NreC/VraR/RcsB-like_REC"/>
</dbReference>
<dbReference type="OrthoDB" id="9797341at2"/>
<dbReference type="InterPro" id="IPR016032">
    <property type="entry name" value="Sig_transdc_resp-reg_C-effctor"/>
</dbReference>
<dbReference type="Pfam" id="PF00072">
    <property type="entry name" value="Response_reg"/>
    <property type="match status" value="1"/>
</dbReference>
<dbReference type="RefSeq" id="WP_121196516.1">
    <property type="nucleotide sequence ID" value="NZ_RBKU01000001.1"/>
</dbReference>
<evidence type="ECO:0000256" key="1">
    <source>
        <dbReference type="ARBA" id="ARBA00022553"/>
    </source>
</evidence>
<keyword evidence="6" id="KW-1185">Reference proteome</keyword>
<dbReference type="InterPro" id="IPR001789">
    <property type="entry name" value="Sig_transdc_resp-reg_receiver"/>
</dbReference>
<dbReference type="CDD" id="cd17535">
    <property type="entry name" value="REC_NarL-like"/>
    <property type="match status" value="1"/>
</dbReference>
<dbReference type="SUPFAM" id="SSF46894">
    <property type="entry name" value="C-terminal effector domain of the bipartite response regulators"/>
    <property type="match status" value="1"/>
</dbReference>
<accession>A0A495IXB8</accession>
<dbReference type="Gene3D" id="3.40.50.2300">
    <property type="match status" value="1"/>
</dbReference>
<evidence type="ECO:0000259" key="4">
    <source>
        <dbReference type="PROSITE" id="PS50110"/>
    </source>
</evidence>
<dbReference type="Pfam" id="PF00196">
    <property type="entry name" value="GerE"/>
    <property type="match status" value="1"/>
</dbReference>
<name>A0A495IXB8_9SPHI</name>
<dbReference type="AlphaFoldDB" id="A0A495IXB8"/>
<dbReference type="InterPro" id="IPR039420">
    <property type="entry name" value="WalR-like"/>
</dbReference>
<dbReference type="SUPFAM" id="SSF52172">
    <property type="entry name" value="CheY-like"/>
    <property type="match status" value="1"/>
</dbReference>
<gene>
    <name evidence="5" type="ORF">BDD43_0826</name>
</gene>
<proteinExistence type="predicted"/>
<dbReference type="InterPro" id="IPR000792">
    <property type="entry name" value="Tscrpt_reg_LuxR_C"/>
</dbReference>
<evidence type="ECO:0000256" key="2">
    <source>
        <dbReference type="ARBA" id="ARBA00023125"/>
    </source>
</evidence>
<dbReference type="GO" id="GO:0003677">
    <property type="term" value="F:DNA binding"/>
    <property type="evidence" value="ECO:0007669"/>
    <property type="project" value="UniProtKB-KW"/>
</dbReference>
<dbReference type="SMART" id="SM00448">
    <property type="entry name" value="REC"/>
    <property type="match status" value="1"/>
</dbReference>
<comment type="caution">
    <text evidence="5">The sequence shown here is derived from an EMBL/GenBank/DDBJ whole genome shotgun (WGS) entry which is preliminary data.</text>
</comment>
<dbReference type="InterPro" id="IPR011006">
    <property type="entry name" value="CheY-like_superfamily"/>
</dbReference>
<dbReference type="PANTHER" id="PTHR43214:SF43">
    <property type="entry name" value="TWO-COMPONENT RESPONSE REGULATOR"/>
    <property type="match status" value="1"/>
</dbReference>
<protein>
    <submittedName>
        <fullName evidence="5">LuxR family two component transcriptional regulator</fullName>
    </submittedName>
</protein>
<dbReference type="PROSITE" id="PS50110">
    <property type="entry name" value="RESPONSE_REGULATORY"/>
    <property type="match status" value="1"/>
</dbReference>
<dbReference type="Proteomes" id="UP000268007">
    <property type="component" value="Unassembled WGS sequence"/>
</dbReference>
<reference evidence="5 6" key="1">
    <citation type="submission" date="2018-10" db="EMBL/GenBank/DDBJ databases">
        <title>Genomic Encyclopedia of Archaeal and Bacterial Type Strains, Phase II (KMG-II): from individual species to whole genera.</title>
        <authorList>
            <person name="Goeker M."/>
        </authorList>
    </citation>
    <scope>NUCLEOTIDE SEQUENCE [LARGE SCALE GENOMIC DNA]</scope>
    <source>
        <strain evidence="5 6">DSM 18602</strain>
    </source>
</reference>
<keyword evidence="1 3" id="KW-0597">Phosphoprotein</keyword>
<keyword evidence="2" id="KW-0238">DNA-binding</keyword>
<evidence type="ECO:0000313" key="6">
    <source>
        <dbReference type="Proteomes" id="UP000268007"/>
    </source>
</evidence>
<dbReference type="EMBL" id="RBKU01000001">
    <property type="protein sequence ID" value="RKR80694.1"/>
    <property type="molecule type" value="Genomic_DNA"/>
</dbReference>
<feature type="modified residue" description="4-aspartylphosphate" evidence="3">
    <location>
        <position position="61"/>
    </location>
</feature>
<evidence type="ECO:0000313" key="5">
    <source>
        <dbReference type="EMBL" id="RKR80694.1"/>
    </source>
</evidence>
<organism evidence="5 6">
    <name type="scientific">Mucilaginibacter gracilis</name>
    <dbReference type="NCBI Taxonomy" id="423350"/>
    <lineage>
        <taxon>Bacteria</taxon>
        <taxon>Pseudomonadati</taxon>
        <taxon>Bacteroidota</taxon>
        <taxon>Sphingobacteriia</taxon>
        <taxon>Sphingobacteriales</taxon>
        <taxon>Sphingobacteriaceae</taxon>
        <taxon>Mucilaginibacter</taxon>
    </lineage>
</organism>